<gene>
    <name evidence="1" type="ORF">SAMN04488557_1431</name>
</gene>
<name>A0A1I7NB24_9HYPH</name>
<dbReference type="AlphaFoldDB" id="A0A1I7NB24"/>
<proteinExistence type="predicted"/>
<sequence length="37" mass="4178">MELEEIKARFWSKPTADRAAVLLNLMHIMTVDSGCSL</sequence>
<evidence type="ECO:0000313" key="2">
    <source>
        <dbReference type="Proteomes" id="UP000199423"/>
    </source>
</evidence>
<accession>A0A1I7NB24</accession>
<evidence type="ECO:0000313" key="1">
    <source>
        <dbReference type="EMBL" id="SFV31870.1"/>
    </source>
</evidence>
<dbReference type="Proteomes" id="UP000199423">
    <property type="component" value="Unassembled WGS sequence"/>
</dbReference>
<organism evidence="1 2">
    <name type="scientific">Hyphomicrobium facile</name>
    <dbReference type="NCBI Taxonomy" id="51670"/>
    <lineage>
        <taxon>Bacteria</taxon>
        <taxon>Pseudomonadati</taxon>
        <taxon>Pseudomonadota</taxon>
        <taxon>Alphaproteobacteria</taxon>
        <taxon>Hyphomicrobiales</taxon>
        <taxon>Hyphomicrobiaceae</taxon>
        <taxon>Hyphomicrobium</taxon>
    </lineage>
</organism>
<keyword evidence="2" id="KW-1185">Reference proteome</keyword>
<dbReference type="EMBL" id="FPCH01000002">
    <property type="protein sequence ID" value="SFV31870.1"/>
    <property type="molecule type" value="Genomic_DNA"/>
</dbReference>
<protein>
    <submittedName>
        <fullName evidence="1">Uncharacterized protein</fullName>
    </submittedName>
</protein>
<reference evidence="2" key="1">
    <citation type="submission" date="2016-10" db="EMBL/GenBank/DDBJ databases">
        <authorList>
            <person name="Varghese N."/>
            <person name="Submissions S."/>
        </authorList>
    </citation>
    <scope>NUCLEOTIDE SEQUENCE [LARGE SCALE GENOMIC DNA]</scope>
    <source>
        <strain evidence="2">DSM 1565</strain>
    </source>
</reference>